<feature type="domain" description="Amine oxidase" evidence="1">
    <location>
        <begin position="10"/>
        <end position="421"/>
    </location>
</feature>
<name>A0A1G1VL21_9BACT</name>
<dbReference type="NCBIfam" id="NF005560">
    <property type="entry name" value="PRK07233.1"/>
    <property type="match status" value="1"/>
</dbReference>
<organism evidence="2 3">
    <name type="scientific">Candidatus Chisholmbacteria bacterium RIFCSPHIGHO2_01_FULL_49_18</name>
    <dbReference type="NCBI Taxonomy" id="1797590"/>
    <lineage>
        <taxon>Bacteria</taxon>
        <taxon>Candidatus Chisholmiibacteriota</taxon>
    </lineage>
</organism>
<sequence>MRIGIIGAGFAGLTTAYRLAQAGAQVTVFEASPQVGGLAQGFSQDRWDWPLERFYHHIFSNDSAIIRLSRQIGWPPIFYRPTTAIFSHGRTYPFDTPAHLLLFPHLSYSAKVRMGAVLSFLKLSPVWKPLESISAHEFLTQSMGTEGYQLIWEPLLQAKFGERYREVSAAWFWARIHKRTPSLGYFQRGFQGLADQIRDSIQHMGGRFLMNSPVLSIKRHNTRLSIETETEAVNFDRVLVTSSTELFLRMVRGLTPWKREQFVKLPMLDALVVVLVLHKPLMKNIYWLNITDKDFPFVVMVEHTNMVDPSHYNDQRIIYLGNYLPQDHPFFNLNNSEILNLAVKQLRSIRPDFQEHGIVDSFVHRGREAQPVIPLNYSKHVPPLQTAVPNLFLANMSQVYPWDRGTNYAVDLGERAARAMLQ</sequence>
<dbReference type="Proteomes" id="UP000179069">
    <property type="component" value="Unassembled WGS sequence"/>
</dbReference>
<reference evidence="2 3" key="1">
    <citation type="journal article" date="2016" name="Nat. Commun.">
        <title>Thousands of microbial genomes shed light on interconnected biogeochemical processes in an aquifer system.</title>
        <authorList>
            <person name="Anantharaman K."/>
            <person name="Brown C.T."/>
            <person name="Hug L.A."/>
            <person name="Sharon I."/>
            <person name="Castelle C.J."/>
            <person name="Probst A.J."/>
            <person name="Thomas B.C."/>
            <person name="Singh A."/>
            <person name="Wilkins M.J."/>
            <person name="Karaoz U."/>
            <person name="Brodie E.L."/>
            <person name="Williams K.H."/>
            <person name="Hubbard S.S."/>
            <person name="Banfield J.F."/>
        </authorList>
    </citation>
    <scope>NUCLEOTIDE SEQUENCE [LARGE SCALE GENOMIC DNA]</scope>
</reference>
<dbReference type="PANTHER" id="PTHR42923">
    <property type="entry name" value="PROTOPORPHYRINOGEN OXIDASE"/>
    <property type="match status" value="1"/>
</dbReference>
<protein>
    <recommendedName>
        <fullName evidence="1">Amine oxidase domain-containing protein</fullName>
    </recommendedName>
</protein>
<dbReference type="EMBL" id="MHCI01000020">
    <property type="protein sequence ID" value="OGY16062.1"/>
    <property type="molecule type" value="Genomic_DNA"/>
</dbReference>
<dbReference type="Pfam" id="PF01593">
    <property type="entry name" value="Amino_oxidase"/>
    <property type="match status" value="1"/>
</dbReference>
<dbReference type="GO" id="GO:0016491">
    <property type="term" value="F:oxidoreductase activity"/>
    <property type="evidence" value="ECO:0007669"/>
    <property type="project" value="InterPro"/>
</dbReference>
<evidence type="ECO:0000313" key="3">
    <source>
        <dbReference type="Proteomes" id="UP000179069"/>
    </source>
</evidence>
<comment type="caution">
    <text evidence="2">The sequence shown here is derived from an EMBL/GenBank/DDBJ whole genome shotgun (WGS) entry which is preliminary data.</text>
</comment>
<dbReference type="Gene3D" id="3.50.50.60">
    <property type="entry name" value="FAD/NAD(P)-binding domain"/>
    <property type="match status" value="1"/>
</dbReference>
<evidence type="ECO:0000259" key="1">
    <source>
        <dbReference type="Pfam" id="PF01593"/>
    </source>
</evidence>
<dbReference type="PRINTS" id="PR00419">
    <property type="entry name" value="ADXRDTASE"/>
</dbReference>
<dbReference type="PANTHER" id="PTHR42923:SF46">
    <property type="entry name" value="AMINE OXIDASE"/>
    <property type="match status" value="1"/>
</dbReference>
<gene>
    <name evidence="2" type="ORF">A2785_02735</name>
</gene>
<dbReference type="InterPro" id="IPR050464">
    <property type="entry name" value="Zeta_carotene_desat/Oxidored"/>
</dbReference>
<proteinExistence type="predicted"/>
<dbReference type="SUPFAM" id="SSF51905">
    <property type="entry name" value="FAD/NAD(P)-binding domain"/>
    <property type="match status" value="1"/>
</dbReference>
<dbReference type="AlphaFoldDB" id="A0A1G1VL21"/>
<evidence type="ECO:0000313" key="2">
    <source>
        <dbReference type="EMBL" id="OGY16062.1"/>
    </source>
</evidence>
<accession>A0A1G1VL21</accession>
<dbReference type="InterPro" id="IPR036188">
    <property type="entry name" value="FAD/NAD-bd_sf"/>
</dbReference>
<dbReference type="InterPro" id="IPR002937">
    <property type="entry name" value="Amino_oxidase"/>
</dbReference>